<dbReference type="EMBL" id="FNPI01000047">
    <property type="protein sequence ID" value="SDZ69096.1"/>
    <property type="molecule type" value="Genomic_DNA"/>
</dbReference>
<dbReference type="STRING" id="1503961.SAMN05421736_1474"/>
<dbReference type="Proteomes" id="UP000198935">
    <property type="component" value="Unassembled WGS sequence"/>
</dbReference>
<sequence length="56" mass="6296">NIADKLSRLCEDLSQSLQKIKPLIADLRASKIKNESPCIMKKHALQHDTHIQGGFL</sequence>
<dbReference type="AlphaFoldDB" id="A0A1H3V3F7"/>
<gene>
    <name evidence="1" type="ORF">SAMN05421736_1474</name>
</gene>
<protein>
    <submittedName>
        <fullName evidence="1">Uncharacterized protein</fullName>
    </submittedName>
</protein>
<name>A0A1H3V3F7_9BACI</name>
<accession>A0A1H3V3F7</accession>
<evidence type="ECO:0000313" key="2">
    <source>
        <dbReference type="Proteomes" id="UP000198935"/>
    </source>
</evidence>
<reference evidence="2" key="1">
    <citation type="submission" date="2016-10" db="EMBL/GenBank/DDBJ databases">
        <authorList>
            <person name="Varghese N."/>
            <person name="Submissions S."/>
        </authorList>
    </citation>
    <scope>NUCLEOTIDE SEQUENCE [LARGE SCALE GENOMIC DNA]</scope>
    <source>
        <strain evidence="2">SP</strain>
    </source>
</reference>
<evidence type="ECO:0000313" key="1">
    <source>
        <dbReference type="EMBL" id="SDZ69096.1"/>
    </source>
</evidence>
<keyword evidence="2" id="KW-1185">Reference proteome</keyword>
<proteinExistence type="predicted"/>
<organism evidence="1 2">
    <name type="scientific">Evansella caseinilytica</name>
    <dbReference type="NCBI Taxonomy" id="1503961"/>
    <lineage>
        <taxon>Bacteria</taxon>
        <taxon>Bacillati</taxon>
        <taxon>Bacillota</taxon>
        <taxon>Bacilli</taxon>
        <taxon>Bacillales</taxon>
        <taxon>Bacillaceae</taxon>
        <taxon>Evansella</taxon>
    </lineage>
</organism>
<feature type="non-terminal residue" evidence="1">
    <location>
        <position position="1"/>
    </location>
</feature>